<evidence type="ECO:0000256" key="6">
    <source>
        <dbReference type="ARBA" id="ARBA00023315"/>
    </source>
</evidence>
<dbReference type="HAMAP" id="MF_01106">
    <property type="entry name" value="ArgJ"/>
    <property type="match status" value="1"/>
</dbReference>
<dbReference type="PANTHER" id="PTHR23100">
    <property type="entry name" value="ARGININE BIOSYNTHESIS BIFUNCTIONAL PROTEIN ARGJ"/>
    <property type="match status" value="1"/>
</dbReference>
<dbReference type="InterPro" id="IPR002813">
    <property type="entry name" value="Arg_biosynth_ArgJ"/>
</dbReference>
<evidence type="ECO:0000256" key="5">
    <source>
        <dbReference type="ARBA" id="ARBA00022813"/>
    </source>
</evidence>
<protein>
    <submittedName>
        <fullName evidence="7">Uncharacterized protein</fullName>
    </submittedName>
</protein>
<name>X0SZ63_9ZZZZ</name>
<evidence type="ECO:0000256" key="3">
    <source>
        <dbReference type="ARBA" id="ARBA00022490"/>
    </source>
</evidence>
<sequence>LISKAIPDLAKSLSPDGIPRVAEAIMTTDSFSKISLFEGNADGGPFQILGIAKGAGMIMPDMATMLCFVLTDLWLDAQNLDRAVSAAVEASFNRISVDGDTSTNDMVLVLAQGRTEAEAPSPGDLDEFNNGLTRVMTELATMIVRDGEGATKVVHVKVKGAATAEDALTAARTIANSSLVKTAFYGQDPNWGRIMVALGRSGILMREEKVSIWLDGIKIVEGGLGTGEGAEKEAADKMTNKEFDLTIDLHLGEHEDRIITCDLTHEYITINADYRRANSGL</sequence>
<dbReference type="GO" id="GO:0006592">
    <property type="term" value="P:ornithine biosynthetic process"/>
    <property type="evidence" value="ECO:0007669"/>
    <property type="project" value="TreeGrafter"/>
</dbReference>
<dbReference type="Pfam" id="PF01960">
    <property type="entry name" value="ArgJ"/>
    <property type="match status" value="1"/>
</dbReference>
<keyword evidence="6" id="KW-0012">Acyltransferase</keyword>
<dbReference type="GO" id="GO:0004042">
    <property type="term" value="F:L-glutamate N-acetyltransferase activity"/>
    <property type="evidence" value="ECO:0007669"/>
    <property type="project" value="TreeGrafter"/>
</dbReference>
<evidence type="ECO:0000256" key="2">
    <source>
        <dbReference type="ARBA" id="ARBA00006774"/>
    </source>
</evidence>
<dbReference type="PANTHER" id="PTHR23100:SF0">
    <property type="entry name" value="ARGININE BIOSYNTHESIS BIFUNCTIONAL PROTEIN ARGJ, MITOCHONDRIAL"/>
    <property type="match status" value="1"/>
</dbReference>
<evidence type="ECO:0000256" key="1">
    <source>
        <dbReference type="ARBA" id="ARBA00004496"/>
    </source>
</evidence>
<dbReference type="GO" id="GO:0004358">
    <property type="term" value="F:L-glutamate N-acetyltransferase activity, acting on acetyl-L-ornithine as donor"/>
    <property type="evidence" value="ECO:0007669"/>
    <property type="project" value="InterPro"/>
</dbReference>
<gene>
    <name evidence="7" type="ORF">S01H1_26865</name>
</gene>
<feature type="non-terminal residue" evidence="7">
    <location>
        <position position="1"/>
    </location>
</feature>
<dbReference type="AlphaFoldDB" id="X0SZ63"/>
<dbReference type="Gene3D" id="3.60.70.12">
    <property type="entry name" value="L-amino peptidase D-ALA esterase/amidase"/>
    <property type="match status" value="1"/>
</dbReference>
<comment type="caution">
    <text evidence="7">The sequence shown here is derived from an EMBL/GenBank/DDBJ whole genome shotgun (WGS) entry which is preliminary data.</text>
</comment>
<dbReference type="EMBL" id="BARS01016314">
    <property type="protein sequence ID" value="GAF86458.1"/>
    <property type="molecule type" value="Genomic_DNA"/>
</dbReference>
<dbReference type="GO" id="GO:0005737">
    <property type="term" value="C:cytoplasm"/>
    <property type="evidence" value="ECO:0007669"/>
    <property type="project" value="UniProtKB-SubCell"/>
</dbReference>
<dbReference type="NCBIfam" id="NF003802">
    <property type="entry name" value="PRK05388.1"/>
    <property type="match status" value="1"/>
</dbReference>
<dbReference type="Gene3D" id="3.10.20.340">
    <property type="entry name" value="ArgJ beta chain, C-terminal domain"/>
    <property type="match status" value="1"/>
</dbReference>
<evidence type="ECO:0000256" key="4">
    <source>
        <dbReference type="ARBA" id="ARBA00022679"/>
    </source>
</evidence>
<reference evidence="7" key="1">
    <citation type="journal article" date="2014" name="Front. Microbiol.">
        <title>High frequency of phylogenetically diverse reductive dehalogenase-homologous genes in deep subseafloor sedimentary metagenomes.</title>
        <authorList>
            <person name="Kawai M."/>
            <person name="Futagami T."/>
            <person name="Toyoda A."/>
            <person name="Takaki Y."/>
            <person name="Nishi S."/>
            <person name="Hori S."/>
            <person name="Arai W."/>
            <person name="Tsubouchi T."/>
            <person name="Morono Y."/>
            <person name="Uchiyama I."/>
            <person name="Ito T."/>
            <person name="Fujiyama A."/>
            <person name="Inagaki F."/>
            <person name="Takami H."/>
        </authorList>
    </citation>
    <scope>NUCLEOTIDE SEQUENCE</scope>
    <source>
        <strain evidence="7">Expedition CK06-06</strain>
    </source>
</reference>
<keyword evidence="4" id="KW-0808">Transferase</keyword>
<dbReference type="SUPFAM" id="SSF56266">
    <property type="entry name" value="DmpA/ArgJ-like"/>
    <property type="match status" value="1"/>
</dbReference>
<evidence type="ECO:0000313" key="7">
    <source>
        <dbReference type="EMBL" id="GAF86458.1"/>
    </source>
</evidence>
<dbReference type="NCBIfam" id="TIGR00120">
    <property type="entry name" value="ArgJ"/>
    <property type="match status" value="1"/>
</dbReference>
<dbReference type="InterPro" id="IPR042195">
    <property type="entry name" value="ArgJ_beta_C"/>
</dbReference>
<comment type="similarity">
    <text evidence="2">Belongs to the ArgJ family.</text>
</comment>
<dbReference type="InterPro" id="IPR016117">
    <property type="entry name" value="ArgJ-like_dom_sf"/>
</dbReference>
<comment type="subcellular location">
    <subcellularLocation>
        <location evidence="1">Cytoplasm</location>
    </subcellularLocation>
</comment>
<dbReference type="GO" id="GO:0006526">
    <property type="term" value="P:L-arginine biosynthetic process"/>
    <property type="evidence" value="ECO:0007669"/>
    <property type="project" value="InterPro"/>
</dbReference>
<keyword evidence="5" id="KW-0068">Autocatalytic cleavage</keyword>
<feature type="non-terminal residue" evidence="7">
    <location>
        <position position="281"/>
    </location>
</feature>
<accession>X0SZ63</accession>
<proteinExistence type="inferred from homology"/>
<keyword evidence="3" id="KW-0963">Cytoplasm</keyword>
<dbReference type="FunFam" id="3.10.20.340:FF:000003">
    <property type="entry name" value="Arginine biosynthesis bifunctional protein ArgJ"/>
    <property type="match status" value="1"/>
</dbReference>
<organism evidence="7">
    <name type="scientific">marine sediment metagenome</name>
    <dbReference type="NCBI Taxonomy" id="412755"/>
    <lineage>
        <taxon>unclassified sequences</taxon>
        <taxon>metagenomes</taxon>
        <taxon>ecological metagenomes</taxon>
    </lineage>
</organism>